<feature type="domain" description="DUF2231" evidence="2">
    <location>
        <begin position="2"/>
        <end position="135"/>
    </location>
</feature>
<sequence>MPLHPLIVHFPIALLIMGTIIEILALRYKEKLSLTGTILLTTGLITGIISYLTGDSAEHFAEMHFGEVEYLIHQHEEMAQLSLITFGIATVFKWITMFTSKFNKALISLVILFSIGGSVALGITGHLGGKIVYENDKVKQAQVQIQDTDKD</sequence>
<proteinExistence type="predicted"/>
<evidence type="ECO:0000313" key="3">
    <source>
        <dbReference type="EMBL" id="QYA33185.1"/>
    </source>
</evidence>
<feature type="transmembrane region" description="Helical" evidence="1">
    <location>
        <begin position="78"/>
        <end position="95"/>
    </location>
</feature>
<name>A0AAT9P6Z4_9STAP</name>
<evidence type="ECO:0000256" key="1">
    <source>
        <dbReference type="SAM" id="Phobius"/>
    </source>
</evidence>
<reference evidence="3" key="1">
    <citation type="submission" date="2021-07" db="EMBL/GenBank/DDBJ databases">
        <title>Prevalence and characterization of methicillin-resistant Macrococcus spp. in food producing animals and meat in Switzerland in 2019.</title>
        <authorList>
            <person name="Keller J.E."/>
            <person name="Schwendener S."/>
            <person name="Neuenschwander J."/>
            <person name="Overesch G."/>
            <person name="Perreten V."/>
        </authorList>
    </citation>
    <scope>NUCLEOTIDE SEQUENCE</scope>
    <source>
        <strain evidence="3">19Msa1099</strain>
    </source>
</reference>
<organism evidence="3">
    <name type="scientific">Macrococcus psychrotolerans</name>
    <dbReference type="NCBI Taxonomy" id="3039389"/>
    <lineage>
        <taxon>Bacteria</taxon>
        <taxon>Bacillati</taxon>
        <taxon>Bacillota</taxon>
        <taxon>Bacilli</taxon>
        <taxon>Bacillales</taxon>
        <taxon>Staphylococcaceae</taxon>
        <taxon>Macrococcus</taxon>
    </lineage>
</organism>
<dbReference type="EMBL" id="CP079955">
    <property type="protein sequence ID" value="QYA33185.1"/>
    <property type="molecule type" value="Genomic_DNA"/>
</dbReference>
<gene>
    <name evidence="3" type="ORF">KYI10_01730</name>
</gene>
<feature type="transmembrane region" description="Helical" evidence="1">
    <location>
        <begin position="32"/>
        <end position="53"/>
    </location>
</feature>
<protein>
    <submittedName>
        <fullName evidence="3">DUF2231 domain-containing protein</fullName>
    </submittedName>
</protein>
<dbReference type="InterPro" id="IPR019251">
    <property type="entry name" value="DUF2231_TM"/>
</dbReference>
<feature type="transmembrane region" description="Helical" evidence="1">
    <location>
        <begin position="107"/>
        <end position="127"/>
    </location>
</feature>
<feature type="transmembrane region" description="Helical" evidence="1">
    <location>
        <begin position="6"/>
        <end position="25"/>
    </location>
</feature>
<evidence type="ECO:0000259" key="2">
    <source>
        <dbReference type="Pfam" id="PF09990"/>
    </source>
</evidence>
<dbReference type="Pfam" id="PF09990">
    <property type="entry name" value="DUF2231"/>
    <property type="match status" value="1"/>
</dbReference>
<dbReference type="AlphaFoldDB" id="A0AAT9P6Z4"/>
<keyword evidence="1" id="KW-0812">Transmembrane</keyword>
<accession>A0AAT9P6Z4</accession>
<keyword evidence="1" id="KW-0472">Membrane</keyword>
<keyword evidence="1" id="KW-1133">Transmembrane helix</keyword>